<dbReference type="STRING" id="706433.HMPREF9430_01724"/>
<dbReference type="Gene3D" id="1.10.3860.10">
    <property type="entry name" value="Sodium:dicarboxylate symporter"/>
    <property type="match status" value="1"/>
</dbReference>
<evidence type="ECO:0000313" key="8">
    <source>
        <dbReference type="EMBL" id="EFW23917.1"/>
    </source>
</evidence>
<dbReference type="Pfam" id="PF00375">
    <property type="entry name" value="SDF"/>
    <property type="match status" value="1"/>
</dbReference>
<dbReference type="HOGENOM" id="CLU_019375_7_1_9"/>
<dbReference type="InterPro" id="IPR001991">
    <property type="entry name" value="Na-dicarboxylate_symporter"/>
</dbReference>
<dbReference type="PANTHER" id="PTHR42865:SF7">
    <property type="entry name" value="PROTON_GLUTAMATE-ASPARTATE SYMPORTER"/>
    <property type="match status" value="1"/>
</dbReference>
<keyword evidence="9" id="KW-1185">Reference proteome</keyword>
<keyword evidence="2" id="KW-0813">Transport</keyword>
<evidence type="ECO:0000256" key="5">
    <source>
        <dbReference type="ARBA" id="ARBA00022989"/>
    </source>
</evidence>
<evidence type="ECO:0000256" key="1">
    <source>
        <dbReference type="ARBA" id="ARBA00004651"/>
    </source>
</evidence>
<dbReference type="EMBL" id="AECQ01000031">
    <property type="protein sequence ID" value="EFW23917.1"/>
    <property type="molecule type" value="Genomic_DNA"/>
</dbReference>
<accession>E7MPZ8</accession>
<feature type="transmembrane region" description="Helical" evidence="7">
    <location>
        <begin position="227"/>
        <end position="253"/>
    </location>
</feature>
<dbReference type="GO" id="GO:0015293">
    <property type="term" value="F:symporter activity"/>
    <property type="evidence" value="ECO:0007669"/>
    <property type="project" value="UniProtKB-KW"/>
</dbReference>
<evidence type="ECO:0000256" key="7">
    <source>
        <dbReference type="SAM" id="Phobius"/>
    </source>
</evidence>
<sequence length="459" mass="48676">MQRLFFYEKGESNMKKSSKKLTVKMLGALGCGLIVGLLVIFLRETLIKGNQAELWNTINNLLFADISAEGNEKAIGIFYIVGQLFIRALQVVIIPMVFTSIVLAMIHISDTKKLGRISGKTIGYFMLTTTCAIVIAALVGVVAYNAGAFTNSTVDLTQATGTAAKNPLMIVINAVPNNITTAFGNNGAVLAVVVSAAMVGICINRLQDKVTILVKLCEEISVIITAFLDIVINHFGPIAIFCLIVRTCASYGVTHLQPAIAYVLLTVCILLLVLVIGYALFIKLSTGLSPIPFVKKIFKVALFGFSTSSSAATLPLNMRTTIEELGVHEEIASFVLPLGMTVNMDGTAIMQVIATIFIAGCAGYPMTLTSILTIGFLAIVASVGTPAAPGAGAVILFTILSGVGFNNELALMTYTLILAINRPIEMLVTSLNVVGDSACAIAVAKSEGALDVEAYKKYN</sequence>
<dbReference type="GO" id="GO:0005886">
    <property type="term" value="C:plasma membrane"/>
    <property type="evidence" value="ECO:0007669"/>
    <property type="project" value="UniProtKB-SubCell"/>
</dbReference>
<dbReference type="eggNOG" id="COG1301">
    <property type="taxonomic scope" value="Bacteria"/>
</dbReference>
<proteinExistence type="predicted"/>
<dbReference type="InterPro" id="IPR036458">
    <property type="entry name" value="Na:dicarbo_symporter_sf"/>
</dbReference>
<feature type="transmembrane region" description="Helical" evidence="7">
    <location>
        <begin position="88"/>
        <end position="109"/>
    </location>
</feature>
<evidence type="ECO:0000313" key="9">
    <source>
        <dbReference type="Proteomes" id="UP000004097"/>
    </source>
</evidence>
<feature type="transmembrane region" description="Helical" evidence="7">
    <location>
        <begin position="394"/>
        <end position="420"/>
    </location>
</feature>
<dbReference type="Proteomes" id="UP000004097">
    <property type="component" value="Unassembled WGS sequence"/>
</dbReference>
<evidence type="ECO:0000256" key="6">
    <source>
        <dbReference type="ARBA" id="ARBA00023136"/>
    </source>
</evidence>
<keyword evidence="5 7" id="KW-1133">Transmembrane helix</keyword>
<gene>
    <name evidence="8" type="ORF">HMPREF9430_01724</name>
</gene>
<evidence type="ECO:0000256" key="4">
    <source>
        <dbReference type="ARBA" id="ARBA00022692"/>
    </source>
</evidence>
<protein>
    <submittedName>
        <fullName evidence="8">Transporter, dicarboxylate/amino acid:cation Na+/H+ symporter family protein</fullName>
    </submittedName>
</protein>
<feature type="transmembrane region" description="Helical" evidence="7">
    <location>
        <begin position="121"/>
        <end position="144"/>
    </location>
</feature>
<keyword evidence="3" id="KW-1003">Cell membrane</keyword>
<comment type="subcellular location">
    <subcellularLocation>
        <location evidence="1">Cell membrane</location>
        <topology evidence="1">Multi-pass membrane protein</topology>
    </subcellularLocation>
</comment>
<dbReference type="PANTHER" id="PTHR42865">
    <property type="entry name" value="PROTON/GLUTAMATE-ASPARTATE SYMPORTER"/>
    <property type="match status" value="1"/>
</dbReference>
<feature type="transmembrane region" description="Helical" evidence="7">
    <location>
        <begin position="259"/>
        <end position="281"/>
    </location>
</feature>
<comment type="caution">
    <text evidence="8">The sequence shown here is derived from an EMBL/GenBank/DDBJ whole genome shotgun (WGS) entry which is preliminary data.</text>
</comment>
<evidence type="ECO:0000256" key="3">
    <source>
        <dbReference type="ARBA" id="ARBA00022475"/>
    </source>
</evidence>
<keyword evidence="6 7" id="KW-0472">Membrane</keyword>
<dbReference type="PRINTS" id="PR00173">
    <property type="entry name" value="EDTRNSPORT"/>
</dbReference>
<feature type="transmembrane region" description="Helical" evidence="7">
    <location>
        <begin position="21"/>
        <end position="42"/>
    </location>
</feature>
<reference evidence="8 9" key="1">
    <citation type="submission" date="2010-08" db="EMBL/GenBank/DDBJ databases">
        <authorList>
            <person name="Weinstock G."/>
            <person name="Sodergren E."/>
            <person name="Clifton S."/>
            <person name="Fulton L."/>
            <person name="Fulton B."/>
            <person name="Courtney L."/>
            <person name="Fronick C."/>
            <person name="Harrison M."/>
            <person name="Strong C."/>
            <person name="Farmer C."/>
            <person name="Delahaunty K."/>
            <person name="Markovic C."/>
            <person name="Hall O."/>
            <person name="Minx P."/>
            <person name="Tomlinson C."/>
            <person name="Mitreva M."/>
            <person name="Hou S."/>
            <person name="Chen J."/>
            <person name="Wollam A."/>
            <person name="Pepin K.H."/>
            <person name="Johnson M."/>
            <person name="Bhonagiri V."/>
            <person name="Zhang X."/>
            <person name="Suruliraj S."/>
            <person name="Warren W."/>
            <person name="Chinwalla A."/>
            <person name="Mardis E.R."/>
            <person name="Wilson R.K."/>
        </authorList>
    </citation>
    <scope>NUCLEOTIDE SEQUENCE [LARGE SCALE GENOMIC DNA]</scope>
    <source>
        <strain evidence="8 9">F0204</strain>
    </source>
</reference>
<evidence type="ECO:0000256" key="2">
    <source>
        <dbReference type="ARBA" id="ARBA00022448"/>
    </source>
</evidence>
<name>E7MPZ8_9FIRM</name>
<dbReference type="SUPFAM" id="SSF118215">
    <property type="entry name" value="Proton glutamate symport protein"/>
    <property type="match status" value="1"/>
</dbReference>
<feature type="transmembrane region" description="Helical" evidence="7">
    <location>
        <begin position="366"/>
        <end position="388"/>
    </location>
</feature>
<feature type="transmembrane region" description="Helical" evidence="7">
    <location>
        <begin position="187"/>
        <end position="206"/>
    </location>
</feature>
<keyword evidence="4 7" id="KW-0812">Transmembrane</keyword>
<organism evidence="8 9">
    <name type="scientific">Solobacterium moorei F0204</name>
    <dbReference type="NCBI Taxonomy" id="706433"/>
    <lineage>
        <taxon>Bacteria</taxon>
        <taxon>Bacillati</taxon>
        <taxon>Bacillota</taxon>
        <taxon>Erysipelotrichia</taxon>
        <taxon>Erysipelotrichales</taxon>
        <taxon>Erysipelotrichaceae</taxon>
        <taxon>Solobacterium</taxon>
    </lineage>
</organism>
<dbReference type="AlphaFoldDB" id="E7MPZ8"/>